<dbReference type="InterPro" id="IPR030489">
    <property type="entry name" value="TR_Rrf2-type_CS"/>
</dbReference>
<dbReference type="Proteomes" id="UP001258315">
    <property type="component" value="Unassembled WGS sequence"/>
</dbReference>
<dbReference type="Pfam" id="PF02082">
    <property type="entry name" value="Rrf2"/>
    <property type="match status" value="1"/>
</dbReference>
<dbReference type="RefSeq" id="WP_311947806.1">
    <property type="nucleotide sequence ID" value="NZ_JAVLVU010000001.1"/>
</dbReference>
<dbReference type="InterPro" id="IPR036388">
    <property type="entry name" value="WH-like_DNA-bd_sf"/>
</dbReference>
<dbReference type="PANTHER" id="PTHR33221">
    <property type="entry name" value="WINGED HELIX-TURN-HELIX TRANSCRIPTIONAL REGULATOR, RRF2 FAMILY"/>
    <property type="match status" value="1"/>
</dbReference>
<reference evidence="2" key="1">
    <citation type="submission" date="2023-07" db="EMBL/GenBank/DDBJ databases">
        <title>Functional and genomic diversity of the sorghum phyllosphere microbiome.</title>
        <authorList>
            <person name="Shade A."/>
        </authorList>
    </citation>
    <scope>NUCLEOTIDE SEQUENCE [LARGE SCALE GENOMIC DNA]</scope>
    <source>
        <strain evidence="2">SORGH_AS_0422</strain>
    </source>
</reference>
<organism evidence="1 2">
    <name type="scientific">Mucilaginibacter terrae</name>
    <dbReference type="NCBI Taxonomy" id="1955052"/>
    <lineage>
        <taxon>Bacteria</taxon>
        <taxon>Pseudomonadati</taxon>
        <taxon>Bacteroidota</taxon>
        <taxon>Sphingobacteriia</taxon>
        <taxon>Sphingobacteriales</taxon>
        <taxon>Sphingobacteriaceae</taxon>
        <taxon>Mucilaginibacter</taxon>
    </lineage>
</organism>
<accession>A0ABU3GQT3</accession>
<dbReference type="PROSITE" id="PS01332">
    <property type="entry name" value="HTH_RRF2_1"/>
    <property type="match status" value="1"/>
</dbReference>
<gene>
    <name evidence="1" type="ORF">QE417_000913</name>
</gene>
<dbReference type="PROSITE" id="PS51197">
    <property type="entry name" value="HTH_RRF2_2"/>
    <property type="match status" value="1"/>
</dbReference>
<name>A0ABU3GQT3_9SPHI</name>
<dbReference type="InterPro" id="IPR000944">
    <property type="entry name" value="Tscrpt_reg_Rrf2"/>
</dbReference>
<protein>
    <submittedName>
        <fullName evidence="1">Rrf2 family protein</fullName>
    </submittedName>
</protein>
<keyword evidence="2" id="KW-1185">Reference proteome</keyword>
<evidence type="ECO:0000313" key="1">
    <source>
        <dbReference type="EMBL" id="MDT3401841.1"/>
    </source>
</evidence>
<dbReference type="InterPro" id="IPR036390">
    <property type="entry name" value="WH_DNA-bd_sf"/>
</dbReference>
<sequence length="136" mass="15029">MTGRFQIAVHIFTLLHAAGDEYISSDYIAGSVNINPVLIRKELSYLRNLGLIASKEGKSGGYTLGKSAGTITMADIYEAVMVNPVLGKARNQPNPKCPIGQQISSHLKNMDAELTRVITEKLRRQTLAEFYKQFNT</sequence>
<dbReference type="PANTHER" id="PTHR33221:SF15">
    <property type="entry name" value="HTH-TYPE TRANSCRIPTIONAL REGULATOR YWGB-RELATED"/>
    <property type="match status" value="1"/>
</dbReference>
<dbReference type="Gene3D" id="1.10.10.10">
    <property type="entry name" value="Winged helix-like DNA-binding domain superfamily/Winged helix DNA-binding domain"/>
    <property type="match status" value="1"/>
</dbReference>
<dbReference type="EMBL" id="JAVLVU010000001">
    <property type="protein sequence ID" value="MDT3401841.1"/>
    <property type="molecule type" value="Genomic_DNA"/>
</dbReference>
<dbReference type="SUPFAM" id="SSF46785">
    <property type="entry name" value="Winged helix' DNA-binding domain"/>
    <property type="match status" value="1"/>
</dbReference>
<comment type="caution">
    <text evidence="1">The sequence shown here is derived from an EMBL/GenBank/DDBJ whole genome shotgun (WGS) entry which is preliminary data.</text>
</comment>
<proteinExistence type="predicted"/>
<evidence type="ECO:0000313" key="2">
    <source>
        <dbReference type="Proteomes" id="UP001258315"/>
    </source>
</evidence>